<feature type="compositionally biased region" description="Low complexity" evidence="8">
    <location>
        <begin position="39"/>
        <end position="51"/>
    </location>
</feature>
<keyword evidence="1" id="KW-0433">Leucine-rich repeat</keyword>
<evidence type="ECO:0000256" key="8">
    <source>
        <dbReference type="SAM" id="MobiDB-lite"/>
    </source>
</evidence>
<evidence type="ECO:0000313" key="12">
    <source>
        <dbReference type="Proteomes" id="UP001202328"/>
    </source>
</evidence>
<accession>A0AAD4XFK4</accession>
<evidence type="ECO:0000256" key="9">
    <source>
        <dbReference type="SAM" id="Phobius"/>
    </source>
</evidence>
<feature type="compositionally biased region" description="Polar residues" evidence="8">
    <location>
        <begin position="389"/>
        <end position="412"/>
    </location>
</feature>
<dbReference type="FunFam" id="3.80.10.10:FF:000627">
    <property type="entry name" value="Probable leucine-rich repeat receptor-like protein kinase At2g33170"/>
    <property type="match status" value="1"/>
</dbReference>
<dbReference type="GO" id="GO:0005524">
    <property type="term" value="F:ATP binding"/>
    <property type="evidence" value="ECO:0007669"/>
    <property type="project" value="InterPro"/>
</dbReference>
<feature type="region of interest" description="Disordered" evidence="8">
    <location>
        <begin position="371"/>
        <end position="413"/>
    </location>
</feature>
<dbReference type="Pfam" id="PF00560">
    <property type="entry name" value="LRR_1"/>
    <property type="match status" value="2"/>
</dbReference>
<evidence type="ECO:0000256" key="1">
    <source>
        <dbReference type="ARBA" id="ARBA00022614"/>
    </source>
</evidence>
<dbReference type="Pfam" id="PF07714">
    <property type="entry name" value="PK_Tyr_Ser-Thr"/>
    <property type="match status" value="1"/>
</dbReference>
<dbReference type="InterPro" id="IPR011009">
    <property type="entry name" value="Kinase-like_dom_sf"/>
</dbReference>
<keyword evidence="12" id="KW-1185">Reference proteome</keyword>
<dbReference type="InterPro" id="IPR013210">
    <property type="entry name" value="LRR_N_plant-typ"/>
</dbReference>
<keyword evidence="4" id="KW-0677">Repeat</keyword>
<dbReference type="PROSITE" id="PS50011">
    <property type="entry name" value="PROTEIN_KINASE_DOM"/>
    <property type="match status" value="1"/>
</dbReference>
<dbReference type="EMBL" id="JAJJMB010010543">
    <property type="protein sequence ID" value="KAI3908021.1"/>
    <property type="molecule type" value="Genomic_DNA"/>
</dbReference>
<keyword evidence="2 9" id="KW-0812">Transmembrane</keyword>
<evidence type="ECO:0000256" key="6">
    <source>
        <dbReference type="ARBA" id="ARBA00023136"/>
    </source>
</evidence>
<feature type="compositionally biased region" description="Basic and acidic residues" evidence="8">
    <location>
        <begin position="22"/>
        <end position="32"/>
    </location>
</feature>
<evidence type="ECO:0000259" key="10">
    <source>
        <dbReference type="PROSITE" id="PS50011"/>
    </source>
</evidence>
<feature type="transmembrane region" description="Helical" evidence="9">
    <location>
        <begin position="417"/>
        <end position="440"/>
    </location>
</feature>
<dbReference type="Proteomes" id="UP001202328">
    <property type="component" value="Unassembled WGS sequence"/>
</dbReference>
<gene>
    <name evidence="11" type="ORF">MKW98_003666</name>
</gene>
<dbReference type="FunFam" id="3.30.200.20:FF:000489">
    <property type="entry name" value="Inactive receptor-like serine/threonine-protein kinase"/>
    <property type="match status" value="1"/>
</dbReference>
<evidence type="ECO:0000256" key="7">
    <source>
        <dbReference type="ARBA" id="ARBA00046288"/>
    </source>
</evidence>
<evidence type="ECO:0000256" key="3">
    <source>
        <dbReference type="ARBA" id="ARBA00022729"/>
    </source>
</evidence>
<feature type="compositionally biased region" description="Basic and acidic residues" evidence="8">
    <location>
        <begin position="1"/>
        <end position="13"/>
    </location>
</feature>
<evidence type="ECO:0000313" key="11">
    <source>
        <dbReference type="EMBL" id="KAI3908021.1"/>
    </source>
</evidence>
<organism evidence="11 12">
    <name type="scientific">Papaver atlanticum</name>
    <dbReference type="NCBI Taxonomy" id="357466"/>
    <lineage>
        <taxon>Eukaryota</taxon>
        <taxon>Viridiplantae</taxon>
        <taxon>Streptophyta</taxon>
        <taxon>Embryophyta</taxon>
        <taxon>Tracheophyta</taxon>
        <taxon>Spermatophyta</taxon>
        <taxon>Magnoliopsida</taxon>
        <taxon>Ranunculales</taxon>
        <taxon>Papaveraceae</taxon>
        <taxon>Papaveroideae</taxon>
        <taxon>Papaver</taxon>
    </lineage>
</organism>
<dbReference type="Gene3D" id="1.10.510.10">
    <property type="entry name" value="Transferase(Phosphotransferase) domain 1"/>
    <property type="match status" value="1"/>
</dbReference>
<dbReference type="SUPFAM" id="SSF56112">
    <property type="entry name" value="Protein kinase-like (PK-like)"/>
    <property type="match status" value="1"/>
</dbReference>
<dbReference type="InterPro" id="IPR000719">
    <property type="entry name" value="Prot_kinase_dom"/>
</dbReference>
<dbReference type="AlphaFoldDB" id="A0AAD4XFK4"/>
<dbReference type="SUPFAM" id="SSF52058">
    <property type="entry name" value="L domain-like"/>
    <property type="match status" value="1"/>
</dbReference>
<reference evidence="11" key="1">
    <citation type="submission" date="2022-04" db="EMBL/GenBank/DDBJ databases">
        <title>A functionally conserved STORR gene fusion in Papaver species that diverged 16.8 million years ago.</title>
        <authorList>
            <person name="Catania T."/>
        </authorList>
    </citation>
    <scope>NUCLEOTIDE SEQUENCE</scope>
    <source>
        <strain evidence="11">S-188037</strain>
    </source>
</reference>
<proteinExistence type="predicted"/>
<dbReference type="PANTHER" id="PTHR46084:SF1">
    <property type="entry name" value="PROTEIN MALE DISCOVERER 2"/>
    <property type="match status" value="1"/>
</dbReference>
<name>A0AAD4XFK4_9MAGN</name>
<comment type="subcellular location">
    <subcellularLocation>
        <location evidence="7">Endomembrane system</location>
        <topology evidence="7">Single-pass type I membrane protein</topology>
    </subcellularLocation>
</comment>
<dbReference type="InterPro" id="IPR001611">
    <property type="entry name" value="Leu-rich_rpt"/>
</dbReference>
<dbReference type="Gene3D" id="3.80.10.10">
    <property type="entry name" value="Ribonuclease Inhibitor"/>
    <property type="match status" value="1"/>
</dbReference>
<sequence>MRERGGRREEEKQTQNSRRERKQRDGSADGREQPLLLKPTVSSSAALSSSSPSPPPSPPSLSTFPLLPLSSVVIISLKSFSCLLVLAFLQIHKTCSLNLEGLSLLSFRESVVSDPNGAFSNWHPNDSHPCNWSGVHCVDGKVQMLVLEGLSLGGILAPELGKLAYLRSLVLYKNYFSGFIPKEIGGLTMLEVLDLRGNSLSGTIPAELGQMSSLKLLLLCDNKFQGSLPPELGKLNMLAEIQFDDNLTISLASGVRCLNRKFGHCIWQNSSKQLKKADSFKIPFKGELFRYLDVLPLFNFKKRSLHENDGERCCGNLHNSYTDQNVDDMVNSGRRRLLVETSNLPAVPASGGALPNSASTIPFTRSSGSFPAIPKSKNMPIPSPALHSSPDSKPQSISARPGNQNDQHSGDSSGKRLTYVVVVPIIAFVLIVASVMLLVFRKRGGTTIGPWKTGLSGQLQKAFVTGVPKLNRPELEVACEDFSNIIETLSDCTVYKGTLSSGVEIAVVSIAISSSKDWTECLEATFRRKIDTLSRVNHKNFVNLLGYCEEDAPFLRMMVFEYAPNGTLFEHLHVKEVEFLDWNARTRIIMGTAYCLQYMHHDLNPPVAHPNLHSTTVYLTDDYAAKIAEINLLSDFDAKPGAFIKDMTEHSVLPPLAVPETNVYSFGVLLLEIISAKIPYANDGTLQNWAEDYLNDKLSASDIIDPLLRNVKNNELDIICEVIKDCIRDEPRQRPSMREVTCKLREVIPISPDSATPRLSPLWWAELEILSVEAT</sequence>
<keyword evidence="5 9" id="KW-1133">Transmembrane helix</keyword>
<dbReference type="Pfam" id="PF08263">
    <property type="entry name" value="LRRNT_2"/>
    <property type="match status" value="1"/>
</dbReference>
<protein>
    <recommendedName>
        <fullName evidence="10">Protein kinase domain-containing protein</fullName>
    </recommendedName>
</protein>
<keyword evidence="3" id="KW-0732">Signal</keyword>
<keyword evidence="6 9" id="KW-0472">Membrane</keyword>
<dbReference type="InterPro" id="IPR001245">
    <property type="entry name" value="Ser-Thr/Tyr_kinase_cat_dom"/>
</dbReference>
<dbReference type="Gene3D" id="3.30.200.20">
    <property type="entry name" value="Phosphorylase Kinase, domain 1"/>
    <property type="match status" value="1"/>
</dbReference>
<dbReference type="GO" id="GO:0012505">
    <property type="term" value="C:endomembrane system"/>
    <property type="evidence" value="ECO:0007669"/>
    <property type="project" value="UniProtKB-SubCell"/>
</dbReference>
<comment type="caution">
    <text evidence="11">The sequence shown here is derived from an EMBL/GenBank/DDBJ whole genome shotgun (WGS) entry which is preliminary data.</text>
</comment>
<feature type="domain" description="Protein kinase" evidence="10">
    <location>
        <begin position="480"/>
        <end position="748"/>
    </location>
</feature>
<evidence type="ECO:0000256" key="2">
    <source>
        <dbReference type="ARBA" id="ARBA00022692"/>
    </source>
</evidence>
<dbReference type="InterPro" id="IPR032675">
    <property type="entry name" value="LRR_dom_sf"/>
</dbReference>
<evidence type="ECO:0000256" key="5">
    <source>
        <dbReference type="ARBA" id="ARBA00022989"/>
    </source>
</evidence>
<dbReference type="PANTHER" id="PTHR46084">
    <property type="entry name" value="PROTEIN MALE DISCOVERER 2"/>
    <property type="match status" value="1"/>
</dbReference>
<evidence type="ECO:0000256" key="4">
    <source>
        <dbReference type="ARBA" id="ARBA00022737"/>
    </source>
</evidence>
<feature type="region of interest" description="Disordered" evidence="8">
    <location>
        <begin position="1"/>
        <end position="61"/>
    </location>
</feature>
<dbReference type="GO" id="GO:0004672">
    <property type="term" value="F:protein kinase activity"/>
    <property type="evidence" value="ECO:0007669"/>
    <property type="project" value="InterPro"/>
</dbReference>